<evidence type="ECO:0000313" key="3">
    <source>
        <dbReference type="Proteomes" id="UP000184164"/>
    </source>
</evidence>
<sequence>MKPTLKLLLFISLLALYSCIENTFMDDVPLDSFGNPTGLKYMDIKNAREGKAISSGVPSINTGGLTPMYEIVAGRKDDGTLLDESYMQYVSIAQFDTIVMRLDNSYNNKVDENGDTLRSVSALNTSNNGVISIADGNSFTVGDYYFSVKATTQHEGKVFSTTFDDVFHLNIEPLLASYLIYSPKNQNLVYGNTESKTSVPLLPSANADVTFELAANKEELVINPSTGVVSLSPDYVYSGYDTLFPVINVVNNISGELVSFSNSLIAIVTNQAEQMPVDTINFFYPTLKTSGSKPSGGDGFSVQVDIPGNGDDIWGEVDNSNGRYLETPSQRPEKNTAQTVLETQTFNSAGVTKPTQSWCVTSTQDLSAFQYGYDLSFNYYYNASFLRYMEDGRAPNDLEVYISTDYTGGDIQDGNGNWINGTWKKLNEQIACQIGAGVSSNGKPAGAPWGEPFIGTPYPGDNTGPDPEGRKVAGRNVYGKWVKCTYNISEYKTCKTFTVAFKVASYFEGELLNNSTIPGRGGVFFLSDFYYRAAEIAD</sequence>
<dbReference type="PROSITE" id="PS51257">
    <property type="entry name" value="PROKAR_LIPOPROTEIN"/>
    <property type="match status" value="1"/>
</dbReference>
<proteinExistence type="predicted"/>
<evidence type="ECO:0000313" key="2">
    <source>
        <dbReference type="EMBL" id="SHF56508.1"/>
    </source>
</evidence>
<protein>
    <recommendedName>
        <fullName evidence="4">DUF1735 domain-containing protein</fullName>
    </recommendedName>
</protein>
<evidence type="ECO:0008006" key="4">
    <source>
        <dbReference type="Google" id="ProtNLM"/>
    </source>
</evidence>
<dbReference type="EMBL" id="FQUM01000006">
    <property type="protein sequence ID" value="SHF56508.1"/>
    <property type="molecule type" value="Genomic_DNA"/>
</dbReference>
<dbReference type="OrthoDB" id="973913at2"/>
<dbReference type="Proteomes" id="UP000184164">
    <property type="component" value="Unassembled WGS sequence"/>
</dbReference>
<accession>A0A1M5CP62</accession>
<feature type="chain" id="PRO_5012635256" description="DUF1735 domain-containing protein" evidence="1">
    <location>
        <begin position="21"/>
        <end position="538"/>
    </location>
</feature>
<organism evidence="2 3">
    <name type="scientific">Mariniphaga anaerophila</name>
    <dbReference type="NCBI Taxonomy" id="1484053"/>
    <lineage>
        <taxon>Bacteria</taxon>
        <taxon>Pseudomonadati</taxon>
        <taxon>Bacteroidota</taxon>
        <taxon>Bacteroidia</taxon>
        <taxon>Marinilabiliales</taxon>
        <taxon>Prolixibacteraceae</taxon>
        <taxon>Mariniphaga</taxon>
    </lineage>
</organism>
<evidence type="ECO:0000256" key="1">
    <source>
        <dbReference type="SAM" id="SignalP"/>
    </source>
</evidence>
<keyword evidence="3" id="KW-1185">Reference proteome</keyword>
<reference evidence="2 3" key="1">
    <citation type="submission" date="2016-11" db="EMBL/GenBank/DDBJ databases">
        <authorList>
            <person name="Jaros S."/>
            <person name="Januszkiewicz K."/>
            <person name="Wedrychowicz H."/>
        </authorList>
    </citation>
    <scope>NUCLEOTIDE SEQUENCE [LARGE SCALE GENOMIC DNA]</scope>
    <source>
        <strain evidence="2 3">DSM 26910</strain>
    </source>
</reference>
<dbReference type="RefSeq" id="WP_073002474.1">
    <property type="nucleotide sequence ID" value="NZ_FQUM01000006.1"/>
</dbReference>
<keyword evidence="1" id="KW-0732">Signal</keyword>
<dbReference type="STRING" id="1484053.SAMN05444274_106206"/>
<feature type="signal peptide" evidence="1">
    <location>
        <begin position="1"/>
        <end position="20"/>
    </location>
</feature>
<dbReference type="AlphaFoldDB" id="A0A1M5CP62"/>
<gene>
    <name evidence="2" type="ORF">SAMN05444274_106206</name>
</gene>
<name>A0A1M5CP62_9BACT</name>